<evidence type="ECO:0000313" key="2">
    <source>
        <dbReference type="Proteomes" id="UP000054630"/>
    </source>
</evidence>
<keyword evidence="2" id="KW-1185">Reference proteome</keyword>
<evidence type="ECO:0000313" key="1">
    <source>
        <dbReference type="EMBL" id="KRX13005.1"/>
    </source>
</evidence>
<proteinExistence type="predicted"/>
<reference evidence="1 2" key="1">
    <citation type="submission" date="2015-01" db="EMBL/GenBank/DDBJ databases">
        <title>Evolution of Trichinella species and genotypes.</title>
        <authorList>
            <person name="Korhonen P.K."/>
            <person name="Edoardo P."/>
            <person name="Giuseppe L.R."/>
            <person name="Gasser R.B."/>
        </authorList>
    </citation>
    <scope>NUCLEOTIDE SEQUENCE [LARGE SCALE GENOMIC DNA]</scope>
    <source>
        <strain evidence="1">ISS37</strain>
    </source>
</reference>
<dbReference type="AlphaFoldDB" id="A0A0V0RES0"/>
<accession>A0A0V0RES0</accession>
<protein>
    <submittedName>
        <fullName evidence="1">Uncharacterized protein</fullName>
    </submittedName>
</protein>
<gene>
    <name evidence="1" type="ORF">T07_9044</name>
</gene>
<name>A0A0V0RES0_9BILA</name>
<comment type="caution">
    <text evidence="1">The sequence shown here is derived from an EMBL/GenBank/DDBJ whole genome shotgun (WGS) entry which is preliminary data.</text>
</comment>
<dbReference type="OrthoDB" id="10559822at2759"/>
<sequence>MGSTWSLAPVVRRRDLLGWSLIRRHTAPMGTTRTTKIGKFIVSNLCKMCWNYVYVEVERSIGPKDDTGVKPSEV</sequence>
<dbReference type="Proteomes" id="UP000054630">
    <property type="component" value="Unassembled WGS sequence"/>
</dbReference>
<organism evidence="1 2">
    <name type="scientific">Trichinella nelsoni</name>
    <dbReference type="NCBI Taxonomy" id="6336"/>
    <lineage>
        <taxon>Eukaryota</taxon>
        <taxon>Metazoa</taxon>
        <taxon>Ecdysozoa</taxon>
        <taxon>Nematoda</taxon>
        <taxon>Enoplea</taxon>
        <taxon>Dorylaimia</taxon>
        <taxon>Trichinellida</taxon>
        <taxon>Trichinellidae</taxon>
        <taxon>Trichinella</taxon>
    </lineage>
</organism>
<dbReference type="EMBL" id="JYDL01000232">
    <property type="protein sequence ID" value="KRX13005.1"/>
    <property type="molecule type" value="Genomic_DNA"/>
</dbReference>